<accession>Q2J8J6</accession>
<dbReference type="AlphaFoldDB" id="Q2J8J6"/>
<accession>A0A1X1PRK9</accession>
<dbReference type="HOGENOM" id="CLU_153932_0_0_11"/>
<sequence length="138" mass="15339">MIYHTVRMTLRPDAPADKVEEAVESLRNQGRVIPSVTSFVVGRDVGGEFAWGATYVIEDLDGYWEYLKHPAHRHTDEIGLPLVDTFVSFDVTDHKDPEIAEKIAALHKRRYEEDPALAKLVSGLASYTGSSAPGTHAY</sequence>
<organism evidence="1 2">
    <name type="scientific">Frankia casuarinae (strain DSM 45818 / CECT 9043 / HFP020203 / CcI3)</name>
    <dbReference type="NCBI Taxonomy" id="106370"/>
    <lineage>
        <taxon>Bacteria</taxon>
        <taxon>Bacillati</taxon>
        <taxon>Actinomycetota</taxon>
        <taxon>Actinomycetes</taxon>
        <taxon>Frankiales</taxon>
        <taxon>Frankiaceae</taxon>
        <taxon>Frankia</taxon>
    </lineage>
</organism>
<dbReference type="eggNOG" id="ENOG5031JNI">
    <property type="taxonomic scope" value="Bacteria"/>
</dbReference>
<dbReference type="SMART" id="SM00886">
    <property type="entry name" value="Dabb"/>
    <property type="match status" value="1"/>
</dbReference>
<keyword evidence="2" id="KW-1185">Reference proteome</keyword>
<dbReference type="Proteomes" id="UP000001937">
    <property type="component" value="Chromosome"/>
</dbReference>
<evidence type="ECO:0000313" key="1">
    <source>
        <dbReference type="EMBL" id="ABD12396.1"/>
    </source>
</evidence>
<dbReference type="KEGG" id="fra:Francci3_3039"/>
<dbReference type="OrthoDB" id="5518399at2"/>
<dbReference type="SUPFAM" id="SSF54909">
    <property type="entry name" value="Dimeric alpha+beta barrel"/>
    <property type="match status" value="1"/>
</dbReference>
<dbReference type="InterPro" id="IPR011008">
    <property type="entry name" value="Dimeric_a/b-barrel"/>
</dbReference>
<dbReference type="Gene3D" id="3.30.70.100">
    <property type="match status" value="1"/>
</dbReference>
<dbReference type="RefSeq" id="WP_011437424.1">
    <property type="nucleotide sequence ID" value="NC_007777.1"/>
</dbReference>
<dbReference type="PROSITE" id="PS51502">
    <property type="entry name" value="S_R_A_B_BARREL"/>
    <property type="match status" value="1"/>
</dbReference>
<dbReference type="Pfam" id="PF07876">
    <property type="entry name" value="Dabb"/>
    <property type="match status" value="1"/>
</dbReference>
<reference evidence="1 2" key="1">
    <citation type="journal article" date="2007" name="Genome Res.">
        <title>Genome characteristics of facultatively symbiotic Frankia sp. strains reflect host range and host plant biogeography.</title>
        <authorList>
            <person name="Normand P."/>
            <person name="Lapierre P."/>
            <person name="Tisa L.S."/>
            <person name="Gogarten J.P."/>
            <person name="Alloisio N."/>
            <person name="Bagnarol E."/>
            <person name="Bassi C.A."/>
            <person name="Berry A.M."/>
            <person name="Bickhart D.M."/>
            <person name="Choisne N."/>
            <person name="Couloux A."/>
            <person name="Cournoyer B."/>
            <person name="Cruveiller S."/>
            <person name="Daubin V."/>
            <person name="Demange N."/>
            <person name="Francino M.P."/>
            <person name="Goltsman E."/>
            <person name="Huang Y."/>
            <person name="Kopp O.R."/>
            <person name="Labarre L."/>
            <person name="Lapidus A."/>
            <person name="Lavire C."/>
            <person name="Marechal J."/>
            <person name="Martinez M."/>
            <person name="Mastronunzio J.E."/>
            <person name="Mullin B.C."/>
            <person name="Niemann J."/>
            <person name="Pujic P."/>
            <person name="Rawnsley T."/>
            <person name="Rouy Z."/>
            <person name="Schenowitz C."/>
            <person name="Sellstedt A."/>
            <person name="Tavares F."/>
            <person name="Tomkins J.P."/>
            <person name="Vallenet D."/>
            <person name="Valverde C."/>
            <person name="Wall L.G."/>
            <person name="Wang Y."/>
            <person name="Medigue C."/>
            <person name="Benson D.R."/>
        </authorList>
    </citation>
    <scope>NUCLEOTIDE SEQUENCE [LARGE SCALE GENOMIC DNA]</scope>
    <source>
        <strain evidence="2">DSM 45818 / CECT 9043 / CcI3</strain>
    </source>
</reference>
<name>Q2J8J6_FRACC</name>
<gene>
    <name evidence="1" type="ordered locus">Francci3_3039</name>
</gene>
<evidence type="ECO:0000313" key="2">
    <source>
        <dbReference type="Proteomes" id="UP000001937"/>
    </source>
</evidence>
<proteinExistence type="predicted"/>
<dbReference type="InterPro" id="IPR013097">
    <property type="entry name" value="Dabb"/>
</dbReference>
<dbReference type="EMBL" id="CP000249">
    <property type="protein sequence ID" value="ABD12396.1"/>
    <property type="molecule type" value="Genomic_DNA"/>
</dbReference>
<protein>
    <submittedName>
        <fullName evidence="1">Stress responsive alpha-beta barrel</fullName>
    </submittedName>
</protein>